<name>M1ZAP4_9FIRM</name>
<keyword evidence="4" id="KW-1185">Reference proteome</keyword>
<dbReference type="Gene3D" id="1.10.260.40">
    <property type="entry name" value="lambda repressor-like DNA-binding domains"/>
    <property type="match status" value="1"/>
</dbReference>
<organism evidence="3 4">
    <name type="scientific">[Clostridium] ultunense Esp</name>
    <dbReference type="NCBI Taxonomy" id="1288971"/>
    <lineage>
        <taxon>Bacteria</taxon>
        <taxon>Bacillati</taxon>
        <taxon>Bacillota</taxon>
        <taxon>Tissierellia</taxon>
        <taxon>Tissierellales</taxon>
        <taxon>Tepidimicrobiaceae</taxon>
        <taxon>Schnuerera</taxon>
    </lineage>
</organism>
<evidence type="ECO:0000313" key="4">
    <source>
        <dbReference type="Proteomes" id="UP000245423"/>
    </source>
</evidence>
<dbReference type="InterPro" id="IPR001387">
    <property type="entry name" value="Cro/C1-type_HTH"/>
</dbReference>
<dbReference type="Proteomes" id="UP000245423">
    <property type="component" value="Chromosome 1"/>
</dbReference>
<dbReference type="EMBL" id="LT669839">
    <property type="protein sequence ID" value="SHD77524.1"/>
    <property type="molecule type" value="Genomic_DNA"/>
</dbReference>
<dbReference type="PROSITE" id="PS50943">
    <property type="entry name" value="HTH_CROC1"/>
    <property type="match status" value="1"/>
</dbReference>
<evidence type="ECO:0000313" key="3">
    <source>
        <dbReference type="EMBL" id="SHD77524.1"/>
    </source>
</evidence>
<dbReference type="OrthoDB" id="1766270at2"/>
<dbReference type="RefSeq" id="WP_005584648.1">
    <property type="nucleotide sequence ID" value="NZ_LT669839.1"/>
</dbReference>
<reference evidence="3 4" key="1">
    <citation type="submission" date="2016-11" db="EMBL/GenBank/DDBJ databases">
        <authorList>
            <person name="Manzoor S."/>
        </authorList>
    </citation>
    <scope>NUCLEOTIDE SEQUENCE [LARGE SCALE GENOMIC DNA]</scope>
    <source>
        <strain evidence="3">Clostridium ultunense strain Esp</strain>
    </source>
</reference>
<dbReference type="PANTHER" id="PTHR46797">
    <property type="entry name" value="HTH-TYPE TRANSCRIPTIONAL REGULATOR"/>
    <property type="match status" value="1"/>
</dbReference>
<accession>M1ZAP4</accession>
<dbReference type="GO" id="GO:0003700">
    <property type="term" value="F:DNA-binding transcription factor activity"/>
    <property type="evidence" value="ECO:0007669"/>
    <property type="project" value="TreeGrafter"/>
</dbReference>
<dbReference type="GO" id="GO:0003677">
    <property type="term" value="F:DNA binding"/>
    <property type="evidence" value="ECO:0007669"/>
    <property type="project" value="UniProtKB-KW"/>
</dbReference>
<dbReference type="PANTHER" id="PTHR46797:SF1">
    <property type="entry name" value="METHYLPHOSPHONATE SYNTHASE"/>
    <property type="match status" value="1"/>
</dbReference>
<dbReference type="InterPro" id="IPR050807">
    <property type="entry name" value="TransReg_Diox_bact_type"/>
</dbReference>
<dbReference type="GO" id="GO:0005829">
    <property type="term" value="C:cytosol"/>
    <property type="evidence" value="ECO:0007669"/>
    <property type="project" value="TreeGrafter"/>
</dbReference>
<dbReference type="SMART" id="SM00530">
    <property type="entry name" value="HTH_XRE"/>
    <property type="match status" value="1"/>
</dbReference>
<gene>
    <name evidence="3" type="ORF">CUESP1_2170</name>
</gene>
<dbReference type="AlphaFoldDB" id="M1ZAP4"/>
<evidence type="ECO:0000259" key="2">
    <source>
        <dbReference type="PROSITE" id="PS50943"/>
    </source>
</evidence>
<dbReference type="Pfam" id="PF01381">
    <property type="entry name" value="HTH_3"/>
    <property type="match status" value="1"/>
</dbReference>
<dbReference type="InterPro" id="IPR010982">
    <property type="entry name" value="Lambda_DNA-bd_dom_sf"/>
</dbReference>
<sequence length="118" mass="13723">MSEGYEIGKKIKAIREEKRLSQSAVVEKLIEHDVNMSRETLSKIENNNRSISAVELKAISDVLGVDISDFFHEDESEDIVTFFRKRNFSQNTLEEISKLQDMVKVFLDHEKIYKGEQE</sequence>
<protein>
    <submittedName>
        <fullName evidence="3">Helix-turn-helix domain protein</fullName>
    </submittedName>
</protein>
<dbReference type="CDD" id="cd00093">
    <property type="entry name" value="HTH_XRE"/>
    <property type="match status" value="1"/>
</dbReference>
<dbReference type="HOGENOM" id="CLU_2069074_0_0_9"/>
<dbReference type="SUPFAM" id="SSF47413">
    <property type="entry name" value="lambda repressor-like DNA-binding domains"/>
    <property type="match status" value="1"/>
</dbReference>
<proteinExistence type="predicted"/>
<feature type="domain" description="HTH cro/C1-type" evidence="2">
    <location>
        <begin position="11"/>
        <end position="70"/>
    </location>
</feature>
<evidence type="ECO:0000256" key="1">
    <source>
        <dbReference type="ARBA" id="ARBA00023125"/>
    </source>
</evidence>
<keyword evidence="1" id="KW-0238">DNA-binding</keyword>